<name>S3BLS0_OPHP1</name>
<dbReference type="InterPro" id="IPR036291">
    <property type="entry name" value="NAD(P)-bd_dom_sf"/>
</dbReference>
<evidence type="ECO:0000259" key="5">
    <source>
        <dbReference type="Pfam" id="PF03446"/>
    </source>
</evidence>
<dbReference type="Gene3D" id="1.10.1040.10">
    <property type="entry name" value="N-(1-d-carboxylethyl)-l-norvaline Dehydrogenase, domain 2"/>
    <property type="match status" value="1"/>
</dbReference>
<dbReference type="SUPFAM" id="SSF48179">
    <property type="entry name" value="6-phosphogluconate dehydrogenase C-terminal domain-like"/>
    <property type="match status" value="1"/>
</dbReference>
<dbReference type="Pfam" id="PF14833">
    <property type="entry name" value="NAD_binding_11"/>
    <property type="match status" value="1"/>
</dbReference>
<gene>
    <name evidence="7" type="ORF">F503_08486</name>
</gene>
<dbReference type="VEuPathDB" id="FungiDB:F503_08486"/>
<dbReference type="InterPro" id="IPR013328">
    <property type="entry name" value="6PGD_dom2"/>
</dbReference>
<dbReference type="PANTHER" id="PTHR43580:SF8">
    <property type="entry name" value="6-PHOSPHOGLUCONATE DEHYDROGENASE NADP-BINDING DOMAIN-CONTAINING PROTEIN-RELATED"/>
    <property type="match status" value="1"/>
</dbReference>
<dbReference type="HOGENOM" id="CLU_035117_5_0_1"/>
<evidence type="ECO:0000259" key="6">
    <source>
        <dbReference type="Pfam" id="PF14833"/>
    </source>
</evidence>
<dbReference type="OMA" id="LCQMGTI"/>
<dbReference type="InterPro" id="IPR051265">
    <property type="entry name" value="HIBADH-related_NP60_sf"/>
</dbReference>
<dbReference type="InterPro" id="IPR006115">
    <property type="entry name" value="6PGDH_NADP-bd"/>
</dbReference>
<organism evidence="7 8">
    <name type="scientific">Ophiostoma piceae (strain UAMH 11346)</name>
    <name type="common">Sap stain fungus</name>
    <dbReference type="NCBI Taxonomy" id="1262450"/>
    <lineage>
        <taxon>Eukaryota</taxon>
        <taxon>Fungi</taxon>
        <taxon>Dikarya</taxon>
        <taxon>Ascomycota</taxon>
        <taxon>Pezizomycotina</taxon>
        <taxon>Sordariomycetes</taxon>
        <taxon>Sordariomycetidae</taxon>
        <taxon>Ophiostomatales</taxon>
        <taxon>Ophiostomataceae</taxon>
        <taxon>Ophiostoma</taxon>
    </lineage>
</organism>
<reference evidence="7 8" key="1">
    <citation type="journal article" date="2013" name="BMC Genomics">
        <title>The genome and transcriptome of the pine saprophyte Ophiostoma piceae, and a comparison with the bark beetle-associated pine pathogen Grosmannia clavigera.</title>
        <authorList>
            <person name="Haridas S."/>
            <person name="Wang Y."/>
            <person name="Lim L."/>
            <person name="Massoumi Alamouti S."/>
            <person name="Jackman S."/>
            <person name="Docking R."/>
            <person name="Robertson G."/>
            <person name="Birol I."/>
            <person name="Bohlmann J."/>
            <person name="Breuil C."/>
        </authorList>
    </citation>
    <scope>NUCLEOTIDE SEQUENCE [LARGE SCALE GENOMIC DNA]</scope>
    <source>
        <strain evidence="7 8">UAMH 11346</strain>
    </source>
</reference>
<dbReference type="STRING" id="1262450.S3BLS0"/>
<dbReference type="SUPFAM" id="SSF51735">
    <property type="entry name" value="NAD(P)-binding Rossmann-fold domains"/>
    <property type="match status" value="1"/>
</dbReference>
<dbReference type="AlphaFoldDB" id="S3BLS0"/>
<dbReference type="GO" id="GO:0050661">
    <property type="term" value="F:NADP binding"/>
    <property type="evidence" value="ECO:0007669"/>
    <property type="project" value="InterPro"/>
</dbReference>
<dbReference type="InterPro" id="IPR029154">
    <property type="entry name" value="HIBADH-like_NADP-bd"/>
</dbReference>
<dbReference type="EMBL" id="KE148185">
    <property type="protein sequence ID" value="EPE02179.1"/>
    <property type="molecule type" value="Genomic_DNA"/>
</dbReference>
<protein>
    <submittedName>
        <fullName evidence="7">6-phosphogluconate dehydrogenase family protein</fullName>
    </submittedName>
</protein>
<evidence type="ECO:0000256" key="4">
    <source>
        <dbReference type="PIRSR" id="PIRSR000103-1"/>
    </source>
</evidence>
<dbReference type="PANTHER" id="PTHR43580">
    <property type="entry name" value="OXIDOREDUCTASE GLYR1-RELATED"/>
    <property type="match status" value="1"/>
</dbReference>
<dbReference type="Proteomes" id="UP000016923">
    <property type="component" value="Unassembled WGS sequence"/>
</dbReference>
<accession>S3BLS0</accession>
<evidence type="ECO:0000256" key="2">
    <source>
        <dbReference type="ARBA" id="ARBA00023002"/>
    </source>
</evidence>
<dbReference type="eggNOG" id="KOG0409">
    <property type="taxonomic scope" value="Eukaryota"/>
</dbReference>
<dbReference type="Pfam" id="PF03446">
    <property type="entry name" value="NAD_binding_2"/>
    <property type="match status" value="1"/>
</dbReference>
<keyword evidence="8" id="KW-1185">Reference proteome</keyword>
<dbReference type="GO" id="GO:0016491">
    <property type="term" value="F:oxidoreductase activity"/>
    <property type="evidence" value="ECO:0007669"/>
    <property type="project" value="UniProtKB-KW"/>
</dbReference>
<sequence length="319" mass="33918">MTSADSFGWYGLGSMGIGMALNLQKHLAAKGLPPLHYSNRTLSRGDVLKEAGAVPEATLEDVVAKSNIIFTMISNDEVLQDLISKAIDSHDSTNLSLEGKIWVDTSTVHPETSVKCAKRLAEKGAVFVASPVFGASPVAASGKLIFSMAGPGAAIERLQPYIIDVMGREIINMGEDVQKSSLLKISGNIFVVGFQELIAEAQVFAEKTGLGTAQMETFIGSMFGPVLESYSKRMTTGAYAPPLDTKPGFSVDLSIKDARHAINIAADHGTTLPTISKALERMKAAKAYAGDSLDSSSLYGTARLEAGLPFWSEKSRQGN</sequence>
<dbReference type="OrthoDB" id="435038at2759"/>
<evidence type="ECO:0000313" key="8">
    <source>
        <dbReference type="Proteomes" id="UP000016923"/>
    </source>
</evidence>
<comment type="similarity">
    <text evidence="1">Belongs to the HIBADH-related family. NP60 subfamily.</text>
</comment>
<dbReference type="Gene3D" id="3.40.50.720">
    <property type="entry name" value="NAD(P)-binding Rossmann-like Domain"/>
    <property type="match status" value="1"/>
</dbReference>
<evidence type="ECO:0000313" key="7">
    <source>
        <dbReference type="EMBL" id="EPE02179.1"/>
    </source>
</evidence>
<dbReference type="GO" id="GO:0051287">
    <property type="term" value="F:NAD binding"/>
    <property type="evidence" value="ECO:0007669"/>
    <property type="project" value="InterPro"/>
</dbReference>
<keyword evidence="3" id="KW-0520">NAD</keyword>
<dbReference type="InterPro" id="IPR008927">
    <property type="entry name" value="6-PGluconate_DH-like_C_sf"/>
</dbReference>
<feature type="active site" evidence="4">
    <location>
        <position position="184"/>
    </location>
</feature>
<dbReference type="PIRSF" id="PIRSF000103">
    <property type="entry name" value="HIBADH"/>
    <property type="match status" value="1"/>
</dbReference>
<feature type="domain" description="3-hydroxyisobutyrate dehydrogenase-like NAD-binding" evidence="6">
    <location>
        <begin position="183"/>
        <end position="299"/>
    </location>
</feature>
<proteinExistence type="inferred from homology"/>
<dbReference type="InterPro" id="IPR015815">
    <property type="entry name" value="HIBADH-related"/>
</dbReference>
<feature type="domain" description="6-phosphogluconate dehydrogenase NADP-binding" evidence="5">
    <location>
        <begin position="7"/>
        <end position="174"/>
    </location>
</feature>
<evidence type="ECO:0000256" key="3">
    <source>
        <dbReference type="ARBA" id="ARBA00023027"/>
    </source>
</evidence>
<keyword evidence="2" id="KW-0560">Oxidoreductase</keyword>
<evidence type="ECO:0000256" key="1">
    <source>
        <dbReference type="ARBA" id="ARBA00007598"/>
    </source>
</evidence>